<accession>A0A0K0FXT6</accession>
<sequence>MNSVDRVLYKIVGKLELSQDDDNEIGTYYIVQWNDEHGPVSVQTSKSINDSSDEIAKFEARSVIDRYRNSSKSCSDVISSDEASRIIDILKQYDGRQVDYVGSSNELRKKTSKSNNTPMVMVNGSSVRTRSSTRLSNSSRYNCNEAASGSRVCKRGGNNNDVELMEKAKKRTPSKIDSDRKKRESRKTLDISHDNMLSYEDGSVTNKNGNSANRNRNSNNPNVSVVTNRYENWENKLLNLANVDETKSRGKRNWETLELISDITSESVHYFVGYDTETNLMSLIKDQDVPDSQKNKIDTLRRFQGK</sequence>
<protein>
    <submittedName>
        <fullName evidence="3">Chromo domain-containing protein</fullName>
    </submittedName>
</protein>
<evidence type="ECO:0000313" key="2">
    <source>
        <dbReference type="Proteomes" id="UP000035680"/>
    </source>
</evidence>
<dbReference type="AlphaFoldDB" id="A0A0K0FXT6"/>
<keyword evidence="2" id="KW-1185">Reference proteome</keyword>
<proteinExistence type="predicted"/>
<dbReference type="Proteomes" id="UP000035680">
    <property type="component" value="Unassembled WGS sequence"/>
</dbReference>
<organism evidence="2 3">
    <name type="scientific">Strongyloides venezuelensis</name>
    <name type="common">Threadworm</name>
    <dbReference type="NCBI Taxonomy" id="75913"/>
    <lineage>
        <taxon>Eukaryota</taxon>
        <taxon>Metazoa</taxon>
        <taxon>Ecdysozoa</taxon>
        <taxon>Nematoda</taxon>
        <taxon>Chromadorea</taxon>
        <taxon>Rhabditida</taxon>
        <taxon>Tylenchina</taxon>
        <taxon>Panagrolaimomorpha</taxon>
        <taxon>Strongyloidoidea</taxon>
        <taxon>Strongyloididae</taxon>
        <taxon>Strongyloides</taxon>
    </lineage>
</organism>
<evidence type="ECO:0000256" key="1">
    <source>
        <dbReference type="SAM" id="MobiDB-lite"/>
    </source>
</evidence>
<name>A0A0K0FXT6_STRVS</name>
<evidence type="ECO:0000313" key="3">
    <source>
        <dbReference type="WBParaSite" id="SVE_1726200.1"/>
    </source>
</evidence>
<feature type="compositionally biased region" description="Basic and acidic residues" evidence="1">
    <location>
        <begin position="174"/>
        <end position="193"/>
    </location>
</feature>
<reference evidence="2" key="1">
    <citation type="submission" date="2014-07" db="EMBL/GenBank/DDBJ databases">
        <authorList>
            <person name="Martin A.A"/>
            <person name="De Silva N."/>
        </authorList>
    </citation>
    <scope>NUCLEOTIDE SEQUENCE</scope>
</reference>
<reference evidence="3" key="2">
    <citation type="submission" date="2015-08" db="UniProtKB">
        <authorList>
            <consortium name="WormBaseParasite"/>
        </authorList>
    </citation>
    <scope>IDENTIFICATION</scope>
</reference>
<feature type="compositionally biased region" description="Low complexity" evidence="1">
    <location>
        <begin position="125"/>
        <end position="140"/>
    </location>
</feature>
<dbReference type="WBParaSite" id="SVE_1726200.1">
    <property type="protein sequence ID" value="SVE_1726200.1"/>
    <property type="gene ID" value="SVE_1726200"/>
</dbReference>
<feature type="region of interest" description="Disordered" evidence="1">
    <location>
        <begin position="105"/>
        <end position="223"/>
    </location>
</feature>
<feature type="compositionally biased region" description="Low complexity" evidence="1">
    <location>
        <begin position="206"/>
        <end position="223"/>
    </location>
</feature>